<protein>
    <submittedName>
        <fullName evidence="2">Uncharacterized protein</fullName>
    </submittedName>
</protein>
<proteinExistence type="predicted"/>
<keyword evidence="2" id="KW-0614">Plasmid</keyword>
<dbReference type="AlphaFoldDB" id="Q0RVF8"/>
<sequence length="92" mass="10396">MSAEGFLAEHAHRRPSSRRRRAAQFGSPLTPGQDETVSDRTTADLERELAMLAYVRDRLRASEGEGFRIPTTAVDQVLDERNSLERSPWDPT</sequence>
<organism evidence="2 3">
    <name type="scientific">Rhodococcus jostii (strain RHA1)</name>
    <dbReference type="NCBI Taxonomy" id="101510"/>
    <lineage>
        <taxon>Bacteria</taxon>
        <taxon>Bacillati</taxon>
        <taxon>Actinomycetota</taxon>
        <taxon>Actinomycetes</taxon>
        <taxon>Mycobacteriales</taxon>
        <taxon>Nocardiaceae</taxon>
        <taxon>Rhodococcus</taxon>
    </lineage>
</organism>
<geneLocation type="plasmid" evidence="2 3">
    <name>pRHL3</name>
</geneLocation>
<feature type="compositionally biased region" description="Basic residues" evidence="1">
    <location>
        <begin position="11"/>
        <end position="22"/>
    </location>
</feature>
<dbReference type="Proteomes" id="UP000008710">
    <property type="component" value="Plasmid pRHL3"/>
</dbReference>
<evidence type="ECO:0000256" key="1">
    <source>
        <dbReference type="SAM" id="MobiDB-lite"/>
    </source>
</evidence>
<gene>
    <name evidence="2" type="ordered locus">RHA1_ro11081</name>
</gene>
<dbReference type="EMBL" id="CP000434">
    <property type="protein sequence ID" value="ABH00728.1"/>
    <property type="molecule type" value="Genomic_DNA"/>
</dbReference>
<evidence type="ECO:0000313" key="3">
    <source>
        <dbReference type="Proteomes" id="UP000008710"/>
    </source>
</evidence>
<feature type="region of interest" description="Disordered" evidence="1">
    <location>
        <begin position="1"/>
        <end position="42"/>
    </location>
</feature>
<reference evidence="3" key="1">
    <citation type="journal article" date="2006" name="Proc. Natl. Acad. Sci. U.S.A.">
        <title>The complete genome of Rhodococcus sp. RHA1 provides insights into a catabolic powerhouse.</title>
        <authorList>
            <person name="McLeod M.P."/>
            <person name="Warren R.L."/>
            <person name="Hsiao W.W.L."/>
            <person name="Araki N."/>
            <person name="Myhre M."/>
            <person name="Fernandes C."/>
            <person name="Miyazawa D."/>
            <person name="Wong W."/>
            <person name="Lillquist A.L."/>
            <person name="Wang D."/>
            <person name="Dosanjh M."/>
            <person name="Hara H."/>
            <person name="Petrescu A."/>
            <person name="Morin R.D."/>
            <person name="Yang G."/>
            <person name="Stott J.M."/>
            <person name="Schein J.E."/>
            <person name="Shin H."/>
            <person name="Smailus D."/>
            <person name="Siddiqui A.S."/>
            <person name="Marra M.A."/>
            <person name="Jones S.J.M."/>
            <person name="Holt R."/>
            <person name="Brinkman F.S.L."/>
            <person name="Miyauchi K."/>
            <person name="Fukuda M."/>
            <person name="Davies J.E."/>
            <person name="Mohn W.W."/>
            <person name="Eltis L.D."/>
        </authorList>
    </citation>
    <scope>NUCLEOTIDE SEQUENCE [LARGE SCALE GENOMIC DNA]</scope>
    <source>
        <strain evidence="3">RHA1</strain>
    </source>
</reference>
<evidence type="ECO:0000313" key="2">
    <source>
        <dbReference type="EMBL" id="ABH00728.1"/>
    </source>
</evidence>
<dbReference type="SMR" id="Q0RVF8"/>
<name>Q0RVF8_RHOJR</name>
<dbReference type="HOGENOM" id="CLU_2411236_0_0_11"/>
<dbReference type="KEGG" id="rha:RHA1_ro11081"/>
<accession>Q0RVF8</accession>